<gene>
    <name evidence="2" type="ORF">OM074_13335</name>
</gene>
<reference evidence="2" key="1">
    <citation type="submission" date="2022-10" db="EMBL/GenBank/DDBJ databases">
        <authorList>
            <person name="Yu W.X."/>
        </authorList>
    </citation>
    <scope>NUCLEOTIDE SEQUENCE</scope>
    <source>
        <strain evidence="2">D04</strain>
    </source>
</reference>
<accession>A0AAE3MER6</accession>
<evidence type="ECO:0000313" key="3">
    <source>
        <dbReference type="Proteomes" id="UP001207408"/>
    </source>
</evidence>
<keyword evidence="1" id="KW-0732">Signal</keyword>
<protein>
    <submittedName>
        <fullName evidence="2">Thioredoxin family protein</fullName>
    </submittedName>
</protein>
<dbReference type="CDD" id="cd02947">
    <property type="entry name" value="TRX_family"/>
    <property type="match status" value="1"/>
</dbReference>
<dbReference type="InterPro" id="IPR047698">
    <property type="entry name" value="ArsF-like"/>
</dbReference>
<dbReference type="EMBL" id="JAPDPI010000026">
    <property type="protein sequence ID" value="MCW3806613.1"/>
    <property type="molecule type" value="Genomic_DNA"/>
</dbReference>
<feature type="signal peptide" evidence="1">
    <location>
        <begin position="1"/>
        <end position="21"/>
    </location>
</feature>
<dbReference type="SUPFAM" id="SSF52833">
    <property type="entry name" value="Thioredoxin-like"/>
    <property type="match status" value="1"/>
</dbReference>
<sequence length="160" mass="17625">MKDFKLLCLIVIAFVAYSCNSASPKSESKSDVASCTETTCPSGGCGSCSSHEQVVVEDISDAKVQVYYFHATRRCATCEAVEKVTKETIDENFLEDVAFVSINREKEEKLVEKFKVSGQTLLIVCGDKIVDLTKEAFLNARTNPDKFAGKLKTAIETYLN</sequence>
<dbReference type="Proteomes" id="UP001207408">
    <property type="component" value="Unassembled WGS sequence"/>
</dbReference>
<dbReference type="RefSeq" id="WP_301200209.1">
    <property type="nucleotide sequence ID" value="NZ_JAPDPI010000026.1"/>
</dbReference>
<name>A0AAE3MER6_9BACT</name>
<comment type="caution">
    <text evidence="2">The sequence shown here is derived from an EMBL/GenBank/DDBJ whole genome shotgun (WGS) entry which is preliminary data.</text>
</comment>
<dbReference type="Gene3D" id="3.40.30.10">
    <property type="entry name" value="Glutaredoxin"/>
    <property type="match status" value="1"/>
</dbReference>
<keyword evidence="3" id="KW-1185">Reference proteome</keyword>
<evidence type="ECO:0000256" key="1">
    <source>
        <dbReference type="SAM" id="SignalP"/>
    </source>
</evidence>
<proteinExistence type="predicted"/>
<feature type="chain" id="PRO_5042079521" evidence="1">
    <location>
        <begin position="22"/>
        <end position="160"/>
    </location>
</feature>
<evidence type="ECO:0000313" key="2">
    <source>
        <dbReference type="EMBL" id="MCW3806613.1"/>
    </source>
</evidence>
<dbReference type="PROSITE" id="PS51257">
    <property type="entry name" value="PROKAR_LIPOPROTEIN"/>
    <property type="match status" value="1"/>
</dbReference>
<dbReference type="InterPro" id="IPR036249">
    <property type="entry name" value="Thioredoxin-like_sf"/>
</dbReference>
<organism evidence="2 3">
    <name type="scientific">Plebeiibacterium marinum</name>
    <dbReference type="NCBI Taxonomy" id="2992111"/>
    <lineage>
        <taxon>Bacteria</taxon>
        <taxon>Pseudomonadati</taxon>
        <taxon>Bacteroidota</taxon>
        <taxon>Bacteroidia</taxon>
        <taxon>Marinilabiliales</taxon>
        <taxon>Marinilabiliaceae</taxon>
        <taxon>Plebeiibacterium</taxon>
    </lineage>
</organism>
<dbReference type="AlphaFoldDB" id="A0AAE3MER6"/>
<dbReference type="NCBIfam" id="NF040494">
    <property type="entry name" value="nitrored_ArsF"/>
    <property type="match status" value="1"/>
</dbReference>